<name>A0AC35U4Q5_9BILA</name>
<evidence type="ECO:0000313" key="2">
    <source>
        <dbReference type="WBParaSite" id="RSKR_0000713560.1"/>
    </source>
</evidence>
<accession>A0AC35U4Q5</accession>
<protein>
    <submittedName>
        <fullName evidence="2">G_PROTEIN_RECEP_F1_2 domain-containing protein</fullName>
    </submittedName>
</protein>
<reference evidence="2" key="1">
    <citation type="submission" date="2016-11" db="UniProtKB">
        <authorList>
            <consortium name="WormBaseParasite"/>
        </authorList>
    </citation>
    <scope>IDENTIFICATION</scope>
    <source>
        <strain evidence="2">KR3021</strain>
    </source>
</reference>
<sequence>MFDFYTTLNLIIFFLCLIPNLIAISLYNHFKMNGILNVAMISTFFIIINNYYLSFRFPYLDNIPVTFNQYCFCVWIFCTVYYSNFAIVAITIFVRYSSVITQTKLRNLIFMYVIGVGLISGSLIHMSFVGLDQNIDMYILYNQTEYTENPQSKSVSVLLDIRIFLYIGPIFVILCFCFFIIKHKTTMSKATRRLNHDFLNILFAQALAPVFLQFIPTGKLEYIILFIESTFRILFNNHIFG</sequence>
<organism evidence="1 2">
    <name type="scientific">Rhabditophanes sp. KR3021</name>
    <dbReference type="NCBI Taxonomy" id="114890"/>
    <lineage>
        <taxon>Eukaryota</taxon>
        <taxon>Metazoa</taxon>
        <taxon>Ecdysozoa</taxon>
        <taxon>Nematoda</taxon>
        <taxon>Chromadorea</taxon>
        <taxon>Rhabditida</taxon>
        <taxon>Tylenchina</taxon>
        <taxon>Panagrolaimomorpha</taxon>
        <taxon>Strongyloidoidea</taxon>
        <taxon>Alloionematidae</taxon>
        <taxon>Rhabditophanes</taxon>
    </lineage>
</organism>
<proteinExistence type="predicted"/>
<dbReference type="WBParaSite" id="RSKR_0000713560.1">
    <property type="protein sequence ID" value="RSKR_0000713560.1"/>
    <property type="gene ID" value="RSKR_0000713560"/>
</dbReference>
<dbReference type="Proteomes" id="UP000095286">
    <property type="component" value="Unplaced"/>
</dbReference>
<evidence type="ECO:0000313" key="1">
    <source>
        <dbReference type="Proteomes" id="UP000095286"/>
    </source>
</evidence>